<feature type="compositionally biased region" description="Acidic residues" evidence="5">
    <location>
        <begin position="231"/>
        <end position="240"/>
    </location>
</feature>
<dbReference type="AlphaFoldDB" id="A0A9J7NCR1"/>
<dbReference type="SMART" id="SM00233">
    <property type="entry name" value="PH"/>
    <property type="match status" value="2"/>
</dbReference>
<evidence type="ECO:0000256" key="1">
    <source>
        <dbReference type="ARBA" id="ARBA00004496"/>
    </source>
</evidence>
<dbReference type="OMA" id="FPPNCPD"/>
<evidence type="ECO:0000256" key="4">
    <source>
        <dbReference type="ARBA" id="ARBA00023054"/>
    </source>
</evidence>
<gene>
    <name evidence="8" type="primary">LOC118431099</name>
</gene>
<feature type="compositionally biased region" description="Acidic residues" evidence="5">
    <location>
        <begin position="259"/>
        <end position="274"/>
    </location>
</feature>
<evidence type="ECO:0000256" key="3">
    <source>
        <dbReference type="ARBA" id="ARBA00022737"/>
    </source>
</evidence>
<dbReference type="GeneID" id="118431099"/>
<dbReference type="PANTHER" id="PTHR14338">
    <property type="entry name" value="ACTIN FILAMENT-ASSOCIATED PROTEIN 1 FAMILY MEMBER"/>
    <property type="match status" value="1"/>
</dbReference>
<feature type="region of interest" description="Disordered" evidence="5">
    <location>
        <begin position="645"/>
        <end position="818"/>
    </location>
</feature>
<feature type="region of interest" description="Disordered" evidence="5">
    <location>
        <begin position="389"/>
        <end position="458"/>
    </location>
</feature>
<reference evidence="7" key="1">
    <citation type="journal article" date="2020" name="Nat. Ecol. Evol.">
        <title>Deeply conserved synteny resolves early events in vertebrate evolution.</title>
        <authorList>
            <person name="Simakov O."/>
            <person name="Marletaz F."/>
            <person name="Yue J.X."/>
            <person name="O'Connell B."/>
            <person name="Jenkins J."/>
            <person name="Brandt A."/>
            <person name="Calef R."/>
            <person name="Tung C.H."/>
            <person name="Huang T.K."/>
            <person name="Schmutz J."/>
            <person name="Satoh N."/>
            <person name="Yu J.K."/>
            <person name="Putnam N.H."/>
            <person name="Green R.E."/>
            <person name="Rokhsar D.S."/>
        </authorList>
    </citation>
    <scope>NUCLEOTIDE SEQUENCE [LARGE SCALE GENOMIC DNA]</scope>
    <source>
        <strain evidence="7">S238N-H82</strain>
    </source>
</reference>
<evidence type="ECO:0000256" key="2">
    <source>
        <dbReference type="ARBA" id="ARBA00022490"/>
    </source>
</evidence>
<dbReference type="InterPro" id="IPR011993">
    <property type="entry name" value="PH-like_dom_sf"/>
</dbReference>
<feature type="region of interest" description="Disordered" evidence="5">
    <location>
        <begin position="116"/>
        <end position="176"/>
    </location>
</feature>
<dbReference type="Proteomes" id="UP000001554">
    <property type="component" value="Chromosome 14"/>
</dbReference>
<feature type="region of interest" description="Disordered" evidence="5">
    <location>
        <begin position="58"/>
        <end position="90"/>
    </location>
</feature>
<feature type="compositionally biased region" description="Acidic residues" evidence="5">
    <location>
        <begin position="207"/>
        <end position="216"/>
    </location>
</feature>
<protein>
    <submittedName>
        <fullName evidence="8">Actin filament-associated protein 1-like isoform X1</fullName>
    </submittedName>
</protein>
<comment type="subcellular location">
    <subcellularLocation>
        <location evidence="1">Cytoplasm</location>
    </subcellularLocation>
</comment>
<feature type="compositionally biased region" description="Basic and acidic residues" evidence="5">
    <location>
        <begin position="438"/>
        <end position="451"/>
    </location>
</feature>
<evidence type="ECO:0000259" key="6">
    <source>
        <dbReference type="PROSITE" id="PS50003"/>
    </source>
</evidence>
<name>A0A9J7NCR1_BRAFL</name>
<dbReference type="PANTHER" id="PTHR14338:SF7">
    <property type="entry name" value="PH DOMAIN-CONTAINING PROTEIN"/>
    <property type="match status" value="1"/>
</dbReference>
<feature type="domain" description="PH" evidence="6">
    <location>
        <begin position="296"/>
        <end position="390"/>
    </location>
</feature>
<dbReference type="RefSeq" id="XP_035698101.1">
    <property type="nucleotide sequence ID" value="XM_035842208.1"/>
</dbReference>
<dbReference type="OrthoDB" id="5970758at2759"/>
<feature type="region of interest" description="Disordered" evidence="5">
    <location>
        <begin position="886"/>
        <end position="987"/>
    </location>
</feature>
<evidence type="ECO:0000313" key="8">
    <source>
        <dbReference type="RefSeq" id="XP_035698101.1"/>
    </source>
</evidence>
<keyword evidence="3" id="KW-0677">Repeat</keyword>
<keyword evidence="4" id="KW-0175">Coiled coil</keyword>
<sequence>MDKLQALEELLPGIQEYLCHQLSGEKLSRPAANQRLEFVKLLDKYKADTKTVPSIEAEEDEMYEDTLVPDKPPSSFLHQNGNGPSLVEDVNGDEYYEDTLPSSSNGSARPDSFIERQKIPLPPIPGQGVEQDEEEYECPMAAPAQDGPPLPPRFPPTPAPTVALPPRPAAPLPTPQIEQEDYEDMYEEPMGHQATEATSSEVTVPTGDDDDDEMYEEVPIAPKTEQAPEAISEDTYEVPDVDPPAMGRMSVMSTPGGDSGDESGSYEDYDDDEEDTKKKEKRKKKESKPEVFELPDAQISGVLQNKRLIGGWVKRFCAVKDSRFLAYKRATDEKPYVDMYLPGSSVVYSEKEGKKQHVVKLVGGGDTHVLSVGNKAEADRWIKLLEEETQSGSGGMLAPGRAKVGRTPSNVSDISRGSNSSRENEDVQDGNDSGKGGTLERQEDKRKSFGKDKKKKKKNKAGDFIVNTFGKSKGKKLSTQLSDSDIVIMGVSDEVADFQGCIIAGYLNISTTLLGDSKWTRRWCMIKNHYLEVHKNAKEDFAELTFPLKGCSLKPYTDETKKGKKDMAIQLNKHDVEIILEAETSEDLGMWLRLLVEETGSSNPDELSSLSCVYVDIEPDSKPDRPPMLKKVSQDSIISSGEAYMDLSYPDSNDQPAKLADKSPKPSPKPSPKQPRKNEKAATLEREKVKDGKKQDSVESEDGKPKKEWKLTLGKQKKEKTSDKSEKEEKEKKGGFMDRFKRKKNKSSEEKVEDKVEERDKEDARKPKEEKEEVETVEKDVDKKAPTAGKSTTEKEVEKKPCTTATAAPRYGKERAQAEVTRLENRKAELQAEKEKQRNKRVELRAKKQALKEKFITDQKLEEEIKGVSETLVDLEKELKETEAKLSKALKDSNPSPVLGRKDSPKLGKTSNSPATTYKSSATVSLGKTDVKKQGTSSSPSVGKRISKGVDDPVNSAAKASGRPSSPKAGKKAVLERAKQWEAMGGN</sequence>
<keyword evidence="2" id="KW-0963">Cytoplasm</keyword>
<feature type="region of interest" description="Disordered" evidence="5">
    <location>
        <begin position="189"/>
        <end position="290"/>
    </location>
</feature>
<proteinExistence type="predicted"/>
<dbReference type="Pfam" id="PF00169">
    <property type="entry name" value="PH"/>
    <property type="match status" value="2"/>
</dbReference>
<feature type="domain" description="PH" evidence="6">
    <location>
        <begin position="500"/>
        <end position="600"/>
    </location>
</feature>
<feature type="compositionally biased region" description="Pro residues" evidence="5">
    <location>
        <begin position="146"/>
        <end position="174"/>
    </location>
</feature>
<feature type="compositionally biased region" description="Basic and acidic residues" evidence="5">
    <location>
        <begin position="676"/>
        <end position="710"/>
    </location>
</feature>
<dbReference type="InterPro" id="IPR030113">
    <property type="entry name" value="AFAP"/>
</dbReference>
<dbReference type="Gene3D" id="2.30.29.30">
    <property type="entry name" value="Pleckstrin-homology domain (PH domain)/Phosphotyrosine-binding domain (PTB)"/>
    <property type="match status" value="2"/>
</dbReference>
<feature type="compositionally biased region" description="Basic and acidic residues" evidence="5">
    <location>
        <begin position="792"/>
        <end position="801"/>
    </location>
</feature>
<feature type="compositionally biased region" description="Polar residues" evidence="5">
    <location>
        <begin position="407"/>
        <end position="421"/>
    </location>
</feature>
<accession>A0A9J7NCR1</accession>
<feature type="compositionally biased region" description="Basic and acidic residues" evidence="5">
    <location>
        <begin position="746"/>
        <end position="785"/>
    </location>
</feature>
<feature type="compositionally biased region" description="Basic and acidic residues" evidence="5">
    <location>
        <begin position="719"/>
        <end position="739"/>
    </location>
</feature>
<evidence type="ECO:0000256" key="5">
    <source>
        <dbReference type="SAM" id="MobiDB-lite"/>
    </source>
</evidence>
<dbReference type="GO" id="GO:0005829">
    <property type="term" value="C:cytosol"/>
    <property type="evidence" value="ECO:0000318"/>
    <property type="project" value="GO_Central"/>
</dbReference>
<dbReference type="InterPro" id="IPR001849">
    <property type="entry name" value="PH_domain"/>
</dbReference>
<keyword evidence="7" id="KW-1185">Reference proteome</keyword>
<dbReference type="KEGG" id="bfo:118431099"/>
<dbReference type="SUPFAM" id="SSF50729">
    <property type="entry name" value="PH domain-like"/>
    <property type="match status" value="2"/>
</dbReference>
<dbReference type="PROSITE" id="PS50003">
    <property type="entry name" value="PH_DOMAIN"/>
    <property type="match status" value="2"/>
</dbReference>
<reference evidence="8" key="2">
    <citation type="submission" date="2025-08" db="UniProtKB">
        <authorList>
            <consortium name="RefSeq"/>
        </authorList>
    </citation>
    <scope>IDENTIFICATION</scope>
    <source>
        <strain evidence="8">S238N-H82</strain>
        <tissue evidence="8">Testes</tissue>
    </source>
</reference>
<organism evidence="7 8">
    <name type="scientific">Branchiostoma floridae</name>
    <name type="common">Florida lancelet</name>
    <name type="synonym">Amphioxus</name>
    <dbReference type="NCBI Taxonomy" id="7739"/>
    <lineage>
        <taxon>Eukaryota</taxon>
        <taxon>Metazoa</taxon>
        <taxon>Chordata</taxon>
        <taxon>Cephalochordata</taxon>
        <taxon>Leptocardii</taxon>
        <taxon>Amphioxiformes</taxon>
        <taxon>Branchiostomatidae</taxon>
        <taxon>Branchiostoma</taxon>
    </lineage>
</organism>
<feature type="compositionally biased region" description="Polar residues" evidence="5">
    <location>
        <begin position="909"/>
        <end position="926"/>
    </location>
</feature>
<evidence type="ECO:0000313" key="7">
    <source>
        <dbReference type="Proteomes" id="UP000001554"/>
    </source>
</evidence>